<evidence type="ECO:0000313" key="3">
    <source>
        <dbReference type="Proteomes" id="UP000029986"/>
    </source>
</evidence>
<evidence type="ECO:0000256" key="1">
    <source>
        <dbReference type="SAM" id="Phobius"/>
    </source>
</evidence>
<dbReference type="RefSeq" id="WP_025798540.1">
    <property type="nucleotide sequence ID" value="NZ_CP009706.1"/>
</dbReference>
<dbReference type="GO" id="GO:0016740">
    <property type="term" value="F:transferase activity"/>
    <property type="evidence" value="ECO:0007669"/>
    <property type="project" value="UniProtKB-KW"/>
</dbReference>
<gene>
    <name evidence="2" type="ORF">AT03_19980</name>
</gene>
<dbReference type="EMBL" id="CP009706">
    <property type="protein sequence ID" value="AIU74452.1"/>
    <property type="molecule type" value="Genomic_DNA"/>
</dbReference>
<dbReference type="eggNOG" id="ENOG50338S6">
    <property type="taxonomic scope" value="Bacteria"/>
</dbReference>
<proteinExistence type="predicted"/>
<keyword evidence="3" id="KW-1185">Reference proteome</keyword>
<reference evidence="2 3" key="1">
    <citation type="journal article" date="2014" name="Gut Pathog.">
        <title>Gene clusters of Hafnia alvei strain FB1 important in survival and pathogenesis: a draft genome perspective.</title>
        <authorList>
            <person name="Tan J.Y."/>
            <person name="Yin W.F."/>
            <person name="Chan K.G."/>
        </authorList>
    </citation>
    <scope>NUCLEOTIDE SEQUENCE [LARGE SCALE GENOMIC DNA]</scope>
    <source>
        <strain evidence="2 3">FB1</strain>
    </source>
</reference>
<keyword evidence="2" id="KW-0808">Transferase</keyword>
<feature type="transmembrane region" description="Helical" evidence="1">
    <location>
        <begin position="7"/>
        <end position="26"/>
    </location>
</feature>
<dbReference type="KEGG" id="hav:AT03_19980"/>
<accession>A0A097R6W5</accession>
<evidence type="ECO:0000313" key="2">
    <source>
        <dbReference type="EMBL" id="AIU74452.1"/>
    </source>
</evidence>
<feature type="transmembrane region" description="Helical" evidence="1">
    <location>
        <begin position="46"/>
        <end position="67"/>
    </location>
</feature>
<dbReference type="Proteomes" id="UP000029986">
    <property type="component" value="Chromosome"/>
</dbReference>
<keyword evidence="1" id="KW-1133">Transmembrane helix</keyword>
<protein>
    <submittedName>
        <fullName evidence="2">1,4-dihydroxy-2-naphthoate prenyltransferase</fullName>
    </submittedName>
</protein>
<sequence length="109" mass="12080">MIRRISWIAGAGSWLLPLVLLLWQWMAEGQHQATLSPEAYNAWKMSVLFADFSFAGALSLLAVLLGAMALAKTKEDEVLHPGKRMLELLVLALPMMLCLFIMGMLLVHG</sequence>
<dbReference type="AlphaFoldDB" id="A0A097R6W5"/>
<dbReference type="PATRIC" id="fig|1453496.5.peg.4116"/>
<keyword evidence="1" id="KW-0812">Transmembrane</keyword>
<name>A0A097R6W5_HAFAL</name>
<dbReference type="HOGENOM" id="CLU_2180148_0_0_6"/>
<feature type="transmembrane region" description="Helical" evidence="1">
    <location>
        <begin position="88"/>
        <end position="107"/>
    </location>
</feature>
<keyword evidence="1" id="KW-0472">Membrane</keyword>
<organism evidence="2 3">
    <name type="scientific">Hafnia alvei FB1</name>
    <dbReference type="NCBI Taxonomy" id="1453496"/>
    <lineage>
        <taxon>Bacteria</taxon>
        <taxon>Pseudomonadati</taxon>
        <taxon>Pseudomonadota</taxon>
        <taxon>Gammaproteobacteria</taxon>
        <taxon>Enterobacterales</taxon>
        <taxon>Hafniaceae</taxon>
        <taxon>Hafnia</taxon>
    </lineage>
</organism>